<sequence>MGTSPNDAGDDVIDQFLSTRGHTVEQVGWERDYNKKQCPDCGGLHDQSARSCTVCGWQPTP</sequence>
<organism evidence="1 2">
    <name type="scientific">Salinadaptatus halalkaliphilus</name>
    <dbReference type="NCBI Taxonomy" id="2419781"/>
    <lineage>
        <taxon>Archaea</taxon>
        <taxon>Methanobacteriati</taxon>
        <taxon>Methanobacteriota</taxon>
        <taxon>Stenosarchaea group</taxon>
        <taxon>Halobacteria</taxon>
        <taxon>Halobacteriales</taxon>
        <taxon>Natrialbaceae</taxon>
        <taxon>Salinadaptatus</taxon>
    </lineage>
</organism>
<reference evidence="1 2" key="1">
    <citation type="submission" date="2018-10" db="EMBL/GenBank/DDBJ databases">
        <title>Natronolimnobius sp. XQ-INN 246 isolated from Inner Mongolia Autonomous Region of China.</title>
        <authorList>
            <person name="Xue Q."/>
        </authorList>
    </citation>
    <scope>NUCLEOTIDE SEQUENCE [LARGE SCALE GENOMIC DNA]</scope>
    <source>
        <strain evidence="1 2">XQ-INN 246</strain>
    </source>
</reference>
<dbReference type="InterPro" id="IPR049695">
    <property type="entry name" value="HVO_0416-like"/>
</dbReference>
<protein>
    <submittedName>
        <fullName evidence="1">Uncharacterized protein</fullName>
    </submittedName>
</protein>
<comment type="caution">
    <text evidence="1">The sequence shown here is derived from an EMBL/GenBank/DDBJ whole genome shotgun (WGS) entry which is preliminary data.</text>
</comment>
<dbReference type="RefSeq" id="WP_141464102.1">
    <property type="nucleotide sequence ID" value="NZ_RBZW01000021.1"/>
</dbReference>
<dbReference type="Proteomes" id="UP000318864">
    <property type="component" value="Unassembled WGS sequence"/>
</dbReference>
<gene>
    <name evidence="1" type="ORF">D8Y22_07590</name>
</gene>
<name>A0A4S3TQA6_9EURY</name>
<evidence type="ECO:0000313" key="1">
    <source>
        <dbReference type="EMBL" id="THE65443.1"/>
    </source>
</evidence>
<evidence type="ECO:0000313" key="2">
    <source>
        <dbReference type="Proteomes" id="UP000318864"/>
    </source>
</evidence>
<dbReference type="OrthoDB" id="154591at2157"/>
<dbReference type="NCBIfam" id="NF041910">
    <property type="entry name" value="HVO_0416"/>
    <property type="match status" value="1"/>
</dbReference>
<dbReference type="EMBL" id="RBZW01000021">
    <property type="protein sequence ID" value="THE65443.1"/>
    <property type="molecule type" value="Genomic_DNA"/>
</dbReference>
<accession>A0A4S3TQA6</accession>
<proteinExistence type="predicted"/>
<keyword evidence="2" id="KW-1185">Reference proteome</keyword>
<dbReference type="AlphaFoldDB" id="A0A4S3TQA6"/>